<comment type="similarity">
    <text evidence="2">Belongs to the translokin family.</text>
</comment>
<evidence type="ECO:0000256" key="5">
    <source>
        <dbReference type="ARBA" id="ARBA00023054"/>
    </source>
</evidence>
<accession>A0AAW1BL49</accession>
<dbReference type="FunFam" id="1.20.58.90:FF:000003">
    <property type="entry name" value="Centrosomal protein of 57 kDa"/>
    <property type="match status" value="1"/>
</dbReference>
<evidence type="ECO:0000256" key="2">
    <source>
        <dbReference type="ARBA" id="ARBA00008179"/>
    </source>
</evidence>
<feature type="compositionally biased region" description="Polar residues" evidence="8">
    <location>
        <begin position="40"/>
        <end position="54"/>
    </location>
</feature>
<comment type="caution">
    <text evidence="11">The sequence shown here is derived from an EMBL/GenBank/DDBJ whole genome shotgun (WGS) entry which is preliminary data.</text>
</comment>
<feature type="domain" description="Cep57 centrosome microtubule-binding" evidence="9">
    <location>
        <begin position="519"/>
        <end position="591"/>
    </location>
</feature>
<dbReference type="Pfam" id="PF14073">
    <property type="entry name" value="Cep57_CLD"/>
    <property type="match status" value="1"/>
</dbReference>
<dbReference type="Gene3D" id="1.20.58.90">
    <property type="match status" value="1"/>
</dbReference>
<feature type="coiled-coil region" evidence="7">
    <location>
        <begin position="564"/>
        <end position="598"/>
    </location>
</feature>
<comment type="subcellular location">
    <subcellularLocation>
        <location evidence="1">Cytoplasm</location>
        <location evidence="1">Cytoskeleton</location>
        <location evidence="1">Microtubule organizing center</location>
        <location evidence="1">Centrosome</location>
    </subcellularLocation>
</comment>
<dbReference type="GO" id="GO:0043015">
    <property type="term" value="F:gamma-tubulin binding"/>
    <property type="evidence" value="ECO:0007669"/>
    <property type="project" value="InterPro"/>
</dbReference>
<keyword evidence="6" id="KW-0206">Cytoskeleton</keyword>
<gene>
    <name evidence="11" type="ORF">NXF25_010847</name>
</gene>
<feature type="compositionally biased region" description="Low complexity" evidence="8">
    <location>
        <begin position="517"/>
        <end position="526"/>
    </location>
</feature>
<dbReference type="GO" id="GO:0005813">
    <property type="term" value="C:centrosome"/>
    <property type="evidence" value="ECO:0007669"/>
    <property type="project" value="UniProtKB-SubCell"/>
</dbReference>
<evidence type="ECO:0000256" key="7">
    <source>
        <dbReference type="SAM" id="Coils"/>
    </source>
</evidence>
<feature type="region of interest" description="Disordered" evidence="8">
    <location>
        <begin position="598"/>
        <end position="638"/>
    </location>
</feature>
<dbReference type="InterPro" id="IPR051756">
    <property type="entry name" value="Centrosomal_MT-associated"/>
</dbReference>
<keyword evidence="5 7" id="KW-0175">Coiled coil</keyword>
<evidence type="ECO:0000256" key="3">
    <source>
        <dbReference type="ARBA" id="ARBA00022490"/>
    </source>
</evidence>
<keyword evidence="4" id="KW-0493">Microtubule</keyword>
<evidence type="ECO:0000256" key="4">
    <source>
        <dbReference type="ARBA" id="ARBA00022701"/>
    </source>
</evidence>
<feature type="region of interest" description="Disordered" evidence="8">
    <location>
        <begin position="32"/>
        <end position="62"/>
    </location>
</feature>
<dbReference type="InterPro" id="IPR025913">
    <property type="entry name" value="Cep57_CLD"/>
</dbReference>
<reference evidence="11 12" key="1">
    <citation type="journal article" date="2024" name="Proc. Natl. Acad. Sci. U.S.A.">
        <title>The genetic regulatory architecture and epigenomic basis for age-related changes in rattlesnake venom.</title>
        <authorList>
            <person name="Hogan M.P."/>
            <person name="Holding M.L."/>
            <person name="Nystrom G.S."/>
            <person name="Colston T.J."/>
            <person name="Bartlett D.A."/>
            <person name="Mason A.J."/>
            <person name="Ellsworth S.A."/>
            <person name="Rautsaw R.M."/>
            <person name="Lawrence K.C."/>
            <person name="Strickland J.L."/>
            <person name="He B."/>
            <person name="Fraser P."/>
            <person name="Margres M.J."/>
            <person name="Gilbert D.M."/>
            <person name="Gibbs H.L."/>
            <person name="Parkinson C.L."/>
            <person name="Rokyta D.R."/>
        </authorList>
    </citation>
    <scope>NUCLEOTIDE SEQUENCE [LARGE SCALE GENOMIC DNA]</scope>
    <source>
        <strain evidence="11">DRR0105</strain>
    </source>
</reference>
<feature type="compositionally biased region" description="Basic and acidic residues" evidence="8">
    <location>
        <begin position="607"/>
        <end position="620"/>
    </location>
</feature>
<sequence length="659" mass="74279">MNASRGGSTFSANPSRAAILPSNLTAQWQNGTEGHARCRPSTSPRDVTFNPTNQEIEEAPERSLSLIGPPRRSCEVLRAFSFQPSHDCDCAEESGGTSCLFFLSLLCQQLEKTTLDACRSDCTIDFPTDTFQTNAAPKIQVGLKNHQLTPIAYSYWLFVASIATSTLDTHPGRPPFYDMAVAGAPEHTGALHASHTSTSYTDRFSAASFSEYPRHKPFINADLCRSPAKPVIAYPESNSKAIFSALKNLQEKIRRLELERIQAEENVKSLTRETSDYKKVLSEQLLEKEQSKLQVFKKNDELAAQLAAAETRCVLLEKQLEYMKEMIAQAELEKTTVLEKQATLEKERNHSHVKSKFERLDLLEKEYTRLTSMQSLAEKKMEELEEKLQEEERARKLVQEKAAELQTGLETNRRLLQAQAQPAPVLMPSKPKKMKKKSKQLDKADSGMTHFHSQPHYRLRLGDVPFVAGKSTSPSHSVTANVQHVLHLMKQHSKALCNNRVISEAPMSKQMNRGRRSSTSSLSSTSQGDLSEVLLTLQDELGQMSFQHQHLAKLIHEASTIALRRDLEKDLEVLVKRMEAKAEQISKIQRHRARLEKLKVSKNKQHCARDSSKVDEDKKTNQGGLKRKPSGQSKKSFQLLRDMQSIQSSLQKDDVSWDC</sequence>
<feature type="domain" description="Cep57 centrosome localisation" evidence="10">
    <location>
        <begin position="241"/>
        <end position="416"/>
    </location>
</feature>
<proteinExistence type="inferred from homology"/>
<feature type="coiled-coil region" evidence="7">
    <location>
        <begin position="299"/>
        <end position="408"/>
    </location>
</feature>
<evidence type="ECO:0000256" key="1">
    <source>
        <dbReference type="ARBA" id="ARBA00004300"/>
    </source>
</evidence>
<dbReference type="GO" id="GO:0005874">
    <property type="term" value="C:microtubule"/>
    <property type="evidence" value="ECO:0007669"/>
    <property type="project" value="UniProtKB-KW"/>
</dbReference>
<dbReference type="EMBL" id="JAOTOJ010000004">
    <property type="protein sequence ID" value="KAK9402491.1"/>
    <property type="molecule type" value="Genomic_DNA"/>
</dbReference>
<evidence type="ECO:0000259" key="10">
    <source>
        <dbReference type="Pfam" id="PF14073"/>
    </source>
</evidence>
<dbReference type="Proteomes" id="UP001474421">
    <property type="component" value="Unassembled WGS sequence"/>
</dbReference>
<dbReference type="AlphaFoldDB" id="A0AAW1BL49"/>
<name>A0AAW1BL49_CROAD</name>
<dbReference type="PANTHER" id="PTHR19336:SF11">
    <property type="entry name" value="CENTROSOMAL PROTEIN OF 57 KDA"/>
    <property type="match status" value="1"/>
</dbReference>
<dbReference type="GO" id="GO:0042802">
    <property type="term" value="F:identical protein binding"/>
    <property type="evidence" value="ECO:0007669"/>
    <property type="project" value="InterPro"/>
</dbReference>
<keyword evidence="3" id="KW-0963">Cytoplasm</keyword>
<dbReference type="Pfam" id="PF06657">
    <property type="entry name" value="Cep57_MT_bd"/>
    <property type="match status" value="1"/>
</dbReference>
<evidence type="ECO:0000313" key="12">
    <source>
        <dbReference type="Proteomes" id="UP001474421"/>
    </source>
</evidence>
<dbReference type="PANTHER" id="PTHR19336">
    <property type="entry name" value="UNCHARACTERIZED DUF1167"/>
    <property type="match status" value="1"/>
</dbReference>
<feature type="coiled-coil region" evidence="7">
    <location>
        <begin position="239"/>
        <end position="273"/>
    </location>
</feature>
<protein>
    <submittedName>
        <fullName evidence="11">Centrosomal protein of 57 kDa-like</fullName>
    </submittedName>
</protein>
<organism evidence="11 12">
    <name type="scientific">Crotalus adamanteus</name>
    <name type="common">Eastern diamondback rattlesnake</name>
    <dbReference type="NCBI Taxonomy" id="8729"/>
    <lineage>
        <taxon>Eukaryota</taxon>
        <taxon>Metazoa</taxon>
        <taxon>Chordata</taxon>
        <taxon>Craniata</taxon>
        <taxon>Vertebrata</taxon>
        <taxon>Euteleostomi</taxon>
        <taxon>Lepidosauria</taxon>
        <taxon>Squamata</taxon>
        <taxon>Bifurcata</taxon>
        <taxon>Unidentata</taxon>
        <taxon>Episquamata</taxon>
        <taxon>Toxicofera</taxon>
        <taxon>Serpentes</taxon>
        <taxon>Colubroidea</taxon>
        <taxon>Viperidae</taxon>
        <taxon>Crotalinae</taxon>
        <taxon>Crotalus</taxon>
    </lineage>
</organism>
<dbReference type="GO" id="GO:0008017">
    <property type="term" value="F:microtubule binding"/>
    <property type="evidence" value="ECO:0007669"/>
    <property type="project" value="InterPro"/>
</dbReference>
<evidence type="ECO:0000256" key="6">
    <source>
        <dbReference type="ARBA" id="ARBA00023212"/>
    </source>
</evidence>
<dbReference type="InterPro" id="IPR024957">
    <property type="entry name" value="Cep57_MT-bd_dom"/>
</dbReference>
<evidence type="ECO:0000259" key="9">
    <source>
        <dbReference type="Pfam" id="PF06657"/>
    </source>
</evidence>
<feature type="region of interest" description="Disordered" evidence="8">
    <location>
        <begin position="505"/>
        <end position="526"/>
    </location>
</feature>
<evidence type="ECO:0000256" key="8">
    <source>
        <dbReference type="SAM" id="MobiDB-lite"/>
    </source>
</evidence>
<evidence type="ECO:0000313" key="11">
    <source>
        <dbReference type="EMBL" id="KAK9402491.1"/>
    </source>
</evidence>
<keyword evidence="12" id="KW-1185">Reference proteome</keyword>